<dbReference type="EMBL" id="JAUSXB010000001">
    <property type="protein sequence ID" value="MDQ0675963.1"/>
    <property type="molecule type" value="Genomic_DNA"/>
</dbReference>
<keyword evidence="4" id="KW-1185">Reference proteome</keyword>
<accession>A0ABU0PPU1</accession>
<organism evidence="3 4">
    <name type="scientific">Pseudarthrobacter siccitolerans</name>
    <dbReference type="NCBI Taxonomy" id="861266"/>
    <lineage>
        <taxon>Bacteria</taxon>
        <taxon>Bacillati</taxon>
        <taxon>Actinomycetota</taxon>
        <taxon>Actinomycetes</taxon>
        <taxon>Micrococcales</taxon>
        <taxon>Micrococcaceae</taxon>
        <taxon>Pseudarthrobacter</taxon>
    </lineage>
</organism>
<name>A0ABU0PPU1_9MICC</name>
<feature type="region of interest" description="Disordered" evidence="1">
    <location>
        <begin position="37"/>
        <end position="76"/>
    </location>
</feature>
<evidence type="ECO:0000313" key="3">
    <source>
        <dbReference type="EMBL" id="MDQ0675963.1"/>
    </source>
</evidence>
<feature type="domain" description="DUF6318" evidence="2">
    <location>
        <begin position="64"/>
        <end position="214"/>
    </location>
</feature>
<comment type="caution">
    <text evidence="3">The sequence shown here is derived from an EMBL/GenBank/DDBJ whole genome shotgun (WGS) entry which is preliminary data.</text>
</comment>
<dbReference type="RefSeq" id="WP_306638292.1">
    <property type="nucleotide sequence ID" value="NZ_JAUSXB010000001.1"/>
</dbReference>
<dbReference type="Pfam" id="PF19843">
    <property type="entry name" value="DUF6318"/>
    <property type="match status" value="1"/>
</dbReference>
<feature type="compositionally biased region" description="Low complexity" evidence="1">
    <location>
        <begin position="37"/>
        <end position="53"/>
    </location>
</feature>
<dbReference type="PROSITE" id="PS51257">
    <property type="entry name" value="PROKAR_LIPOPROTEIN"/>
    <property type="match status" value="1"/>
</dbReference>
<reference evidence="3 4" key="1">
    <citation type="submission" date="2023-07" db="EMBL/GenBank/DDBJ databases">
        <title>Comparative genomics of wheat-associated soil bacteria to identify genetic determinants of phenazine resistance.</title>
        <authorList>
            <person name="Mouncey N."/>
        </authorList>
    </citation>
    <scope>NUCLEOTIDE SEQUENCE [LARGE SCALE GENOMIC DNA]</scope>
    <source>
        <strain evidence="3 4">W1I3</strain>
    </source>
</reference>
<proteinExistence type="predicted"/>
<evidence type="ECO:0000259" key="2">
    <source>
        <dbReference type="Pfam" id="PF19843"/>
    </source>
</evidence>
<dbReference type="InterPro" id="IPR046281">
    <property type="entry name" value="DUF6318"/>
</dbReference>
<evidence type="ECO:0000313" key="4">
    <source>
        <dbReference type="Proteomes" id="UP001236806"/>
    </source>
</evidence>
<dbReference type="Proteomes" id="UP001236806">
    <property type="component" value="Unassembled WGS sequence"/>
</dbReference>
<gene>
    <name evidence="3" type="ORF">QFZ36_003524</name>
</gene>
<evidence type="ECO:0000256" key="1">
    <source>
        <dbReference type="SAM" id="MobiDB-lite"/>
    </source>
</evidence>
<protein>
    <recommendedName>
        <fullName evidence="2">DUF6318 domain-containing protein</fullName>
    </recommendedName>
</protein>
<sequence length="220" mass="23110">MTSHNTRTPRGLRFGVLAFVVGGLLLLSGCSGGAPADPGAASPISADSASPSATPTPTPTPSAVYKPADASGPAQNVPVPVLPEVAKTETKEGLEAFSKYWFELLSYGYETGDTRALSAITSANCVMCERTKQVQTGWHEDGRWLAGGKVTTPVVNTTFNKGSDGQYQVAVQVSQEALSYYNPDGSLDSTDPKPADSGSLMFAVFRDGDWYVNTIQPIVG</sequence>